<sequence length="187" mass="19982">MKLYVELGLAALMSVLVYEKPKFLTNTVNTTLGKISMILTVGLLAKQFGINAGLLAAIIMVLLLESQTESFELPLDLSKGMKIKNTVGSDIGEECSTDKDCAPCKKKCKTKLDASGKPEMCACGSSCTGGKCTATEGFDLRPSSFPVTGTDRIGLSRMLKINALNSKMSASQQANGCTKWPRNCILN</sequence>
<organism evidence="1">
    <name type="scientific">viral metagenome</name>
    <dbReference type="NCBI Taxonomy" id="1070528"/>
    <lineage>
        <taxon>unclassified sequences</taxon>
        <taxon>metagenomes</taxon>
        <taxon>organismal metagenomes</taxon>
    </lineage>
</organism>
<dbReference type="AlphaFoldDB" id="A0A6C0C429"/>
<dbReference type="EMBL" id="MN739334">
    <property type="protein sequence ID" value="QHS99072.1"/>
    <property type="molecule type" value="Genomic_DNA"/>
</dbReference>
<evidence type="ECO:0000313" key="1">
    <source>
        <dbReference type="EMBL" id="QHS99072.1"/>
    </source>
</evidence>
<proteinExistence type="predicted"/>
<protein>
    <submittedName>
        <fullName evidence="1">Uncharacterized protein</fullName>
    </submittedName>
</protein>
<name>A0A6C0C429_9ZZZZ</name>
<accession>A0A6C0C429</accession>
<reference evidence="1" key="1">
    <citation type="journal article" date="2020" name="Nature">
        <title>Giant virus diversity and host interactions through global metagenomics.</title>
        <authorList>
            <person name="Schulz F."/>
            <person name="Roux S."/>
            <person name="Paez-Espino D."/>
            <person name="Jungbluth S."/>
            <person name="Walsh D.A."/>
            <person name="Denef V.J."/>
            <person name="McMahon K.D."/>
            <person name="Konstantinidis K.T."/>
            <person name="Eloe-Fadrosh E.A."/>
            <person name="Kyrpides N.C."/>
            <person name="Woyke T."/>
        </authorList>
    </citation>
    <scope>NUCLEOTIDE SEQUENCE</scope>
    <source>
        <strain evidence="1">GVMAG-M-3300020185-33</strain>
    </source>
</reference>